<dbReference type="AlphaFoldDB" id="H5TIG9"/>
<proteinExistence type="predicted"/>
<feature type="compositionally biased region" description="Polar residues" evidence="1">
    <location>
        <begin position="253"/>
        <end position="270"/>
    </location>
</feature>
<dbReference type="RefSeq" id="WP_007237535.1">
    <property type="nucleotide sequence ID" value="NZ_BAFB01000059.1"/>
</dbReference>
<dbReference type="Pfam" id="PF06527">
    <property type="entry name" value="TniQ"/>
    <property type="match status" value="1"/>
</dbReference>
<dbReference type="STRING" id="1108044.GOOTI_059_00010"/>
<feature type="region of interest" description="Disordered" evidence="1">
    <location>
        <begin position="245"/>
        <end position="270"/>
    </location>
</feature>
<dbReference type="Proteomes" id="UP000005038">
    <property type="component" value="Unassembled WGS sequence"/>
</dbReference>
<keyword evidence="4" id="KW-1185">Reference proteome</keyword>
<comment type="caution">
    <text evidence="3">The sequence shown here is derived from an EMBL/GenBank/DDBJ whole genome shotgun (WGS) entry which is preliminary data.</text>
</comment>
<evidence type="ECO:0000256" key="1">
    <source>
        <dbReference type="SAM" id="MobiDB-lite"/>
    </source>
</evidence>
<sequence length="548" mass="61047">MTIRPLPVALDPRPGQDIDSYLVTLAAVNGIASRDMTHLVSDAASVTLRNTRSSPTRHAPDPAIMSAINLLTGQPEPRLRAMSLLRYAPSSQVGPGTLLPWKPRVGCHICPRCIAEQPTVRPLWWHVPHATICPWHHCLLHQTCPHCHQRFRINTTPALPDDLQRCDNRYSGSGTTVVTCDQPLADLTVMSVSDDEIRAAATLFDATHAEKIIMWGQPTRPHDYLLNVYSLTVLLTHLAAAGAAEDRPWTPAVHQQQNGRGTARQRLSQSPLHDVAARSRVLTESVGILDHAEPDSAADYLAAHLHRIPSDKAGPLAWIAGHTHLTKTTSRLTIKAIAPKRTVSFQLATLLPPISVPAHAVPQCIPQHLYEQYFADTLGVLDTTGRVFVALCCARRLPGVRSWEDAGLILGIDAASAVRIPMNVSPRMHISTTELVNRVAAVGNHLDATTNYRRREAHVTTLHETPELWYPRWQKRFARHGTPRTGIANACEWHWQYYACGKPYAQPWTHSWDSQRCYRFHLWCRTLGKQVRPVIKLPPQRTDSTTTT</sequence>
<dbReference type="OrthoDB" id="9036115at2"/>
<name>H5TIG9_GORO1</name>
<evidence type="ECO:0000313" key="4">
    <source>
        <dbReference type="Proteomes" id="UP000005038"/>
    </source>
</evidence>
<dbReference type="EMBL" id="BAFB01000059">
    <property type="protein sequence ID" value="GAB33277.1"/>
    <property type="molecule type" value="Genomic_DNA"/>
</dbReference>
<evidence type="ECO:0000313" key="3">
    <source>
        <dbReference type="EMBL" id="GAB33277.1"/>
    </source>
</evidence>
<evidence type="ECO:0000259" key="2">
    <source>
        <dbReference type="Pfam" id="PF06527"/>
    </source>
</evidence>
<gene>
    <name evidence="3" type="ORF">GOOTI_059_00010</name>
</gene>
<accession>H5TIG9</accession>
<reference evidence="3" key="1">
    <citation type="submission" date="2012-02" db="EMBL/GenBank/DDBJ databases">
        <title>Whole genome shotgun sequence of Gordonia otitidis NBRC 100426.</title>
        <authorList>
            <person name="Yoshida I."/>
            <person name="Hosoyama A."/>
            <person name="Tsuchikane K."/>
            <person name="Katsumata H."/>
            <person name="Yamazaki S."/>
            <person name="Fujita N."/>
        </authorList>
    </citation>
    <scope>NUCLEOTIDE SEQUENCE [LARGE SCALE GENOMIC DNA]</scope>
    <source>
        <strain evidence="3">NBRC 100426</strain>
    </source>
</reference>
<feature type="domain" description="TniQ" evidence="2">
    <location>
        <begin position="7"/>
        <end position="140"/>
    </location>
</feature>
<dbReference type="InterPro" id="IPR009492">
    <property type="entry name" value="TniQ"/>
</dbReference>
<organism evidence="3 4">
    <name type="scientific">Gordonia otitidis (strain DSM 44809 / CCUG 52243 / JCM 12355 / NBRC 100426 / IFM 10032)</name>
    <dbReference type="NCBI Taxonomy" id="1108044"/>
    <lineage>
        <taxon>Bacteria</taxon>
        <taxon>Bacillati</taxon>
        <taxon>Actinomycetota</taxon>
        <taxon>Actinomycetes</taxon>
        <taxon>Mycobacteriales</taxon>
        <taxon>Gordoniaceae</taxon>
        <taxon>Gordonia</taxon>
    </lineage>
</organism>
<protein>
    <recommendedName>
        <fullName evidence="2">TniQ domain-containing protein</fullName>
    </recommendedName>
</protein>